<dbReference type="InterPro" id="IPR003593">
    <property type="entry name" value="AAA+_ATPase"/>
</dbReference>
<accession>A0ABU5MTZ5</accession>
<dbReference type="PANTHER" id="PTHR24220:SF689">
    <property type="entry name" value="LIPOPROTEIN-RELEASING SYSTEM ATP-BINDING PROTEIN LOLD"/>
    <property type="match status" value="1"/>
</dbReference>
<evidence type="ECO:0000313" key="7">
    <source>
        <dbReference type="Proteomes" id="UP001290861"/>
    </source>
</evidence>
<evidence type="ECO:0000256" key="3">
    <source>
        <dbReference type="ARBA" id="ARBA00022741"/>
    </source>
</evidence>
<dbReference type="PROSITE" id="PS50893">
    <property type="entry name" value="ABC_TRANSPORTER_2"/>
    <property type="match status" value="1"/>
</dbReference>
<feature type="domain" description="ABC transporter" evidence="5">
    <location>
        <begin position="5"/>
        <end position="222"/>
    </location>
</feature>
<organism evidence="6 7">
    <name type="scientific">Pontiella agarivorans</name>
    <dbReference type="NCBI Taxonomy" id="3038953"/>
    <lineage>
        <taxon>Bacteria</taxon>
        <taxon>Pseudomonadati</taxon>
        <taxon>Kiritimatiellota</taxon>
        <taxon>Kiritimatiellia</taxon>
        <taxon>Kiritimatiellales</taxon>
        <taxon>Pontiellaceae</taxon>
        <taxon>Pontiella</taxon>
    </lineage>
</organism>
<dbReference type="InterPro" id="IPR017911">
    <property type="entry name" value="MacB-like_ATP-bd"/>
</dbReference>
<sequence length="223" mass="24516">MDNVLVAEQIDRTYRIGKTSLNVLNKVSLNVAAGEMLAIMGQSGSGKSTLLHVLGGLDRPKSGTVSFRGQNVYSMPARKLAQFRAENVGYVFQSFHLLPELDIVENVALPAMSIQPAREAKIRARELLEEVGLGERIGHRPQELSGGEQQRVAIARALINEPDIIFADEPTGNLDSTTGEKVLNYLFQLLGTRRHTLVLVTHSQEVASRCSRELFLKDGVLVQ</sequence>
<name>A0ABU5MTZ5_9BACT</name>
<evidence type="ECO:0000259" key="5">
    <source>
        <dbReference type="PROSITE" id="PS50893"/>
    </source>
</evidence>
<dbReference type="SUPFAM" id="SSF52540">
    <property type="entry name" value="P-loop containing nucleoside triphosphate hydrolases"/>
    <property type="match status" value="1"/>
</dbReference>
<dbReference type="RefSeq" id="WP_322607399.1">
    <property type="nucleotide sequence ID" value="NZ_JARVCO010000002.1"/>
</dbReference>
<dbReference type="SMART" id="SM00382">
    <property type="entry name" value="AAA"/>
    <property type="match status" value="1"/>
</dbReference>
<dbReference type="EMBL" id="JARVCO010000002">
    <property type="protein sequence ID" value="MDZ8117598.1"/>
    <property type="molecule type" value="Genomic_DNA"/>
</dbReference>
<keyword evidence="2" id="KW-0813">Transport</keyword>
<dbReference type="InterPro" id="IPR015854">
    <property type="entry name" value="ABC_transpr_LolD-like"/>
</dbReference>
<dbReference type="InterPro" id="IPR027417">
    <property type="entry name" value="P-loop_NTPase"/>
</dbReference>
<dbReference type="Gene3D" id="3.40.50.300">
    <property type="entry name" value="P-loop containing nucleotide triphosphate hydrolases"/>
    <property type="match status" value="1"/>
</dbReference>
<keyword evidence="7" id="KW-1185">Reference proteome</keyword>
<dbReference type="InterPro" id="IPR017871">
    <property type="entry name" value="ABC_transporter-like_CS"/>
</dbReference>
<comment type="caution">
    <text evidence="6">The sequence shown here is derived from an EMBL/GenBank/DDBJ whole genome shotgun (WGS) entry which is preliminary data.</text>
</comment>
<comment type="similarity">
    <text evidence="1">Belongs to the ABC transporter superfamily.</text>
</comment>
<proteinExistence type="inferred from homology"/>
<evidence type="ECO:0000256" key="2">
    <source>
        <dbReference type="ARBA" id="ARBA00022448"/>
    </source>
</evidence>
<dbReference type="GO" id="GO:0005524">
    <property type="term" value="F:ATP binding"/>
    <property type="evidence" value="ECO:0007669"/>
    <property type="project" value="UniProtKB-KW"/>
</dbReference>
<dbReference type="CDD" id="cd03255">
    <property type="entry name" value="ABC_MJ0796_LolCDE_FtsE"/>
    <property type="match status" value="1"/>
</dbReference>
<evidence type="ECO:0000256" key="4">
    <source>
        <dbReference type="ARBA" id="ARBA00022840"/>
    </source>
</evidence>
<gene>
    <name evidence="6" type="ORF">P9H32_03085</name>
</gene>
<keyword evidence="3" id="KW-0547">Nucleotide-binding</keyword>
<dbReference type="PROSITE" id="PS00211">
    <property type="entry name" value="ABC_TRANSPORTER_1"/>
    <property type="match status" value="1"/>
</dbReference>
<reference evidence="6 7" key="1">
    <citation type="journal article" date="2024" name="Appl. Environ. Microbiol.">
        <title>Pontiella agarivorans sp. nov., a novel marine anaerobic bacterium capable of degrading macroalgal polysaccharides and fixing nitrogen.</title>
        <authorList>
            <person name="Liu N."/>
            <person name="Kivenson V."/>
            <person name="Peng X."/>
            <person name="Cui Z."/>
            <person name="Lankiewicz T.S."/>
            <person name="Gosselin K.M."/>
            <person name="English C.J."/>
            <person name="Blair E.M."/>
            <person name="O'Malley M.A."/>
            <person name="Valentine D.L."/>
        </authorList>
    </citation>
    <scope>NUCLEOTIDE SEQUENCE [LARGE SCALE GENOMIC DNA]</scope>
    <source>
        <strain evidence="6 7">NLcol2</strain>
    </source>
</reference>
<evidence type="ECO:0000313" key="6">
    <source>
        <dbReference type="EMBL" id="MDZ8117598.1"/>
    </source>
</evidence>
<dbReference type="InterPro" id="IPR003439">
    <property type="entry name" value="ABC_transporter-like_ATP-bd"/>
</dbReference>
<dbReference type="Proteomes" id="UP001290861">
    <property type="component" value="Unassembled WGS sequence"/>
</dbReference>
<evidence type="ECO:0000256" key="1">
    <source>
        <dbReference type="ARBA" id="ARBA00005417"/>
    </source>
</evidence>
<protein>
    <submittedName>
        <fullName evidence="6">ABC transporter ATP-binding protein</fullName>
    </submittedName>
</protein>
<dbReference type="PANTHER" id="PTHR24220">
    <property type="entry name" value="IMPORT ATP-BINDING PROTEIN"/>
    <property type="match status" value="1"/>
</dbReference>
<keyword evidence="4 6" id="KW-0067">ATP-binding</keyword>
<dbReference type="Pfam" id="PF00005">
    <property type="entry name" value="ABC_tran"/>
    <property type="match status" value="1"/>
</dbReference>